<dbReference type="GO" id="GO:0046872">
    <property type="term" value="F:metal ion binding"/>
    <property type="evidence" value="ECO:0007669"/>
    <property type="project" value="UniProtKB-KW"/>
</dbReference>
<keyword evidence="10" id="KW-0472">Membrane</keyword>
<dbReference type="PRINTS" id="PR00866">
    <property type="entry name" value="RNADNAPOLMS"/>
</dbReference>
<evidence type="ECO:0000256" key="3">
    <source>
        <dbReference type="ARBA" id="ARBA00022695"/>
    </source>
</evidence>
<proteinExistence type="inferred from homology"/>
<evidence type="ECO:0000256" key="10">
    <source>
        <dbReference type="SAM" id="Phobius"/>
    </source>
</evidence>
<feature type="domain" description="Reverse transcriptase" evidence="11">
    <location>
        <begin position="184"/>
        <end position="414"/>
    </location>
</feature>
<dbReference type="Gene3D" id="3.30.70.270">
    <property type="match status" value="1"/>
</dbReference>
<keyword evidence="7" id="KW-0051">Antiviral defense</keyword>
<dbReference type="EMBL" id="CP036275">
    <property type="protein sequence ID" value="QDU39073.1"/>
    <property type="molecule type" value="Genomic_DNA"/>
</dbReference>
<evidence type="ECO:0000256" key="8">
    <source>
        <dbReference type="ARBA" id="ARBA00034120"/>
    </source>
</evidence>
<dbReference type="CDD" id="cd03487">
    <property type="entry name" value="RT_Bac_retron_II"/>
    <property type="match status" value="1"/>
</dbReference>
<keyword evidence="13" id="KW-1185">Reference proteome</keyword>
<accession>A0A517Z9C9</accession>
<keyword evidence="6 12" id="KW-0695">RNA-directed DNA polymerase</keyword>
<dbReference type="Proteomes" id="UP000320496">
    <property type="component" value="Chromosome"/>
</dbReference>
<dbReference type="InterPro" id="IPR000123">
    <property type="entry name" value="Reverse_transcriptase_msDNA"/>
</dbReference>
<name>A0A517Z9C9_9PLAN</name>
<reference evidence="12 13" key="1">
    <citation type="submission" date="2019-02" db="EMBL/GenBank/DDBJ databases">
        <title>Deep-cultivation of Planctomycetes and their phenomic and genomic characterization uncovers novel biology.</title>
        <authorList>
            <person name="Wiegand S."/>
            <person name="Jogler M."/>
            <person name="Boedeker C."/>
            <person name="Pinto D."/>
            <person name="Vollmers J."/>
            <person name="Rivas-Marin E."/>
            <person name="Kohn T."/>
            <person name="Peeters S.H."/>
            <person name="Heuer A."/>
            <person name="Rast P."/>
            <person name="Oberbeckmann S."/>
            <person name="Bunk B."/>
            <person name="Jeske O."/>
            <person name="Meyerdierks A."/>
            <person name="Storesund J.E."/>
            <person name="Kallscheuer N."/>
            <person name="Luecker S."/>
            <person name="Lage O.M."/>
            <person name="Pohl T."/>
            <person name="Merkel B.J."/>
            <person name="Hornburger P."/>
            <person name="Mueller R.-W."/>
            <person name="Bruemmer F."/>
            <person name="Labrenz M."/>
            <person name="Spormann A.M."/>
            <person name="Op den Camp H."/>
            <person name="Overmann J."/>
            <person name="Amann R."/>
            <person name="Jetten M.S.M."/>
            <person name="Mascher T."/>
            <person name="Medema M.H."/>
            <person name="Devos D.P."/>
            <person name="Kaster A.-K."/>
            <person name="Ovreas L."/>
            <person name="Rohde M."/>
            <person name="Galperin M.Y."/>
            <person name="Jogler C."/>
        </authorList>
    </citation>
    <scope>NUCLEOTIDE SEQUENCE [LARGE SCALE GENOMIC DNA]</scope>
    <source>
        <strain evidence="12 13">Mal4</strain>
    </source>
</reference>
<evidence type="ECO:0000256" key="5">
    <source>
        <dbReference type="ARBA" id="ARBA00022842"/>
    </source>
</evidence>
<protein>
    <recommendedName>
        <fullName evidence="1">RNA-directed DNA polymerase</fullName>
        <ecNumber evidence="1">2.7.7.49</ecNumber>
    </recommendedName>
</protein>
<gene>
    <name evidence="12" type="ORF">Mal4_34080</name>
</gene>
<dbReference type="RefSeq" id="WP_197443538.1">
    <property type="nucleotide sequence ID" value="NZ_CP036275.1"/>
</dbReference>
<keyword evidence="10" id="KW-0812">Transmembrane</keyword>
<keyword evidence="4" id="KW-0479">Metal-binding</keyword>
<evidence type="ECO:0000256" key="6">
    <source>
        <dbReference type="ARBA" id="ARBA00022918"/>
    </source>
</evidence>
<feature type="transmembrane region" description="Helical" evidence="10">
    <location>
        <begin position="27"/>
        <end position="54"/>
    </location>
</feature>
<dbReference type="GO" id="GO:0051607">
    <property type="term" value="P:defense response to virus"/>
    <property type="evidence" value="ECO:0007669"/>
    <property type="project" value="UniProtKB-KW"/>
</dbReference>
<evidence type="ECO:0000256" key="7">
    <source>
        <dbReference type="ARBA" id="ARBA00023118"/>
    </source>
</evidence>
<dbReference type="SUPFAM" id="SSF56672">
    <property type="entry name" value="DNA/RNA polymerases"/>
    <property type="match status" value="1"/>
</dbReference>
<dbReference type="EC" id="2.7.7.49" evidence="1"/>
<comment type="catalytic activity">
    <reaction evidence="9">
        <text>DNA(n) + a 2'-deoxyribonucleoside 5'-triphosphate = DNA(n+1) + diphosphate</text>
        <dbReference type="Rhea" id="RHEA:22508"/>
        <dbReference type="Rhea" id="RHEA-COMP:17339"/>
        <dbReference type="Rhea" id="RHEA-COMP:17340"/>
        <dbReference type="ChEBI" id="CHEBI:33019"/>
        <dbReference type="ChEBI" id="CHEBI:61560"/>
        <dbReference type="ChEBI" id="CHEBI:173112"/>
        <dbReference type="EC" id="2.7.7.49"/>
    </reaction>
</comment>
<dbReference type="PANTHER" id="PTHR34047:SF7">
    <property type="entry name" value="RNA-DIRECTED DNA POLYMERASE"/>
    <property type="match status" value="1"/>
</dbReference>
<keyword evidence="10" id="KW-1133">Transmembrane helix</keyword>
<evidence type="ECO:0000256" key="9">
    <source>
        <dbReference type="ARBA" id="ARBA00048173"/>
    </source>
</evidence>
<sequence>MRVEFFILRIWTRIAAGLSRLPRWAKIPIWIVLAILMVLVLVIGGLLATVFGLIRGILFRIFPPPPSRDVSRLDMDGAELDAIRETIEDEGKPLRESHRRLIYRDPRLLPKPKPPADVWPRPKRKRVMQVEEASRLFSGTLRTKDRNIRDLLADEEQLERHRLPSWQTESDLADALGLTMGQLRHYSIHRESETARHYVQFAIPKRNGRQRIIMAPKTRLKGIQRQLNEQLVQRLPVSPHAHGFRKGRSVRTGAEPHVGRKVLLKMDLKDFFPSVTFGRVRGLLISLGYSYPIATTLAVLMTEAERQPVQLEDRLVHVPVGHRYCVQGAPTSPGLCNAICLRMDRRLAGLARKYGWSYTRYADDLTFSGDDESALCDIRRLARQICRDEGFEVHPEKTRVMRQGRKQTVTGVTVNEVAGLSRKERRRLRAAIHRLKHPSPDRPASMTESQVRGHLAWLHMLNPEQAERLREQWTS</sequence>
<evidence type="ECO:0000256" key="4">
    <source>
        <dbReference type="ARBA" id="ARBA00022723"/>
    </source>
</evidence>
<evidence type="ECO:0000259" key="11">
    <source>
        <dbReference type="PROSITE" id="PS50878"/>
    </source>
</evidence>
<keyword evidence="2" id="KW-0808">Transferase</keyword>
<dbReference type="GO" id="GO:0003964">
    <property type="term" value="F:RNA-directed DNA polymerase activity"/>
    <property type="evidence" value="ECO:0007669"/>
    <property type="project" value="UniProtKB-KW"/>
</dbReference>
<dbReference type="AlphaFoldDB" id="A0A517Z9C9"/>
<keyword evidence="5" id="KW-0460">Magnesium</keyword>
<dbReference type="GO" id="GO:0003723">
    <property type="term" value="F:RNA binding"/>
    <property type="evidence" value="ECO:0007669"/>
    <property type="project" value="InterPro"/>
</dbReference>
<dbReference type="InterPro" id="IPR043502">
    <property type="entry name" value="DNA/RNA_pol_sf"/>
</dbReference>
<dbReference type="PROSITE" id="PS50878">
    <property type="entry name" value="RT_POL"/>
    <property type="match status" value="1"/>
</dbReference>
<dbReference type="KEGG" id="mri:Mal4_34080"/>
<dbReference type="InterPro" id="IPR000477">
    <property type="entry name" value="RT_dom"/>
</dbReference>
<evidence type="ECO:0000256" key="2">
    <source>
        <dbReference type="ARBA" id="ARBA00022679"/>
    </source>
</evidence>
<evidence type="ECO:0000256" key="1">
    <source>
        <dbReference type="ARBA" id="ARBA00012493"/>
    </source>
</evidence>
<dbReference type="Pfam" id="PF00078">
    <property type="entry name" value="RVT_1"/>
    <property type="match status" value="1"/>
</dbReference>
<organism evidence="12 13">
    <name type="scientific">Maioricimonas rarisocia</name>
    <dbReference type="NCBI Taxonomy" id="2528026"/>
    <lineage>
        <taxon>Bacteria</taxon>
        <taxon>Pseudomonadati</taxon>
        <taxon>Planctomycetota</taxon>
        <taxon>Planctomycetia</taxon>
        <taxon>Planctomycetales</taxon>
        <taxon>Planctomycetaceae</taxon>
        <taxon>Maioricimonas</taxon>
    </lineage>
</organism>
<dbReference type="PANTHER" id="PTHR34047">
    <property type="entry name" value="NUCLEAR INTRON MATURASE 1, MITOCHONDRIAL-RELATED"/>
    <property type="match status" value="1"/>
</dbReference>
<evidence type="ECO:0000313" key="13">
    <source>
        <dbReference type="Proteomes" id="UP000320496"/>
    </source>
</evidence>
<dbReference type="InterPro" id="IPR043128">
    <property type="entry name" value="Rev_trsase/Diguanyl_cyclase"/>
</dbReference>
<comment type="similarity">
    <text evidence="8">Belongs to the bacterial reverse transcriptase family.</text>
</comment>
<dbReference type="InterPro" id="IPR051083">
    <property type="entry name" value="GrpII_Intron_Splice-Mob/Def"/>
</dbReference>
<evidence type="ECO:0000313" key="12">
    <source>
        <dbReference type="EMBL" id="QDU39073.1"/>
    </source>
</evidence>
<keyword evidence="3" id="KW-0548">Nucleotidyltransferase</keyword>